<evidence type="ECO:0000256" key="4">
    <source>
        <dbReference type="ARBA" id="ARBA00022917"/>
    </source>
</evidence>
<comment type="similarity">
    <text evidence="5">Belongs to the eukaryotic initiation factor 4E family.</text>
</comment>
<dbReference type="Gene3D" id="3.30.760.10">
    <property type="entry name" value="RNA Cap, Translation Initiation Factor Eif4e"/>
    <property type="match status" value="1"/>
</dbReference>
<proteinExistence type="inferred from homology"/>
<evidence type="ECO:0000313" key="7">
    <source>
        <dbReference type="EMBL" id="KAG7288842.1"/>
    </source>
</evidence>
<accession>A0AAD4HYA2</accession>
<keyword evidence="2" id="KW-0810">Translation regulation</keyword>
<organism evidence="7 8">
    <name type="scientific">Staphylotrichum longicolle</name>
    <dbReference type="NCBI Taxonomy" id="669026"/>
    <lineage>
        <taxon>Eukaryota</taxon>
        <taxon>Fungi</taxon>
        <taxon>Dikarya</taxon>
        <taxon>Ascomycota</taxon>
        <taxon>Pezizomycotina</taxon>
        <taxon>Sordariomycetes</taxon>
        <taxon>Sordariomycetidae</taxon>
        <taxon>Sordariales</taxon>
        <taxon>Chaetomiaceae</taxon>
        <taxon>Staphylotrichum</taxon>
    </lineage>
</organism>
<dbReference type="GO" id="GO:0006417">
    <property type="term" value="P:regulation of translation"/>
    <property type="evidence" value="ECO:0007669"/>
    <property type="project" value="UniProtKB-KW"/>
</dbReference>
<keyword evidence="1 5" id="KW-0396">Initiation factor</keyword>
<dbReference type="Pfam" id="PF01652">
    <property type="entry name" value="IF4E"/>
    <property type="match status" value="1"/>
</dbReference>
<dbReference type="GO" id="GO:0016281">
    <property type="term" value="C:eukaryotic translation initiation factor 4F complex"/>
    <property type="evidence" value="ECO:0007669"/>
    <property type="project" value="TreeGrafter"/>
</dbReference>
<keyword evidence="4 5" id="KW-0648">Protein biosynthesis</keyword>
<dbReference type="GO" id="GO:0000340">
    <property type="term" value="F:RNA 7-methylguanosine cap binding"/>
    <property type="evidence" value="ECO:0007669"/>
    <property type="project" value="TreeGrafter"/>
</dbReference>
<keyword evidence="3 5" id="KW-0694">RNA-binding</keyword>
<evidence type="ECO:0000256" key="2">
    <source>
        <dbReference type="ARBA" id="ARBA00022845"/>
    </source>
</evidence>
<evidence type="ECO:0000256" key="3">
    <source>
        <dbReference type="ARBA" id="ARBA00022884"/>
    </source>
</evidence>
<feature type="compositionally biased region" description="Basic and acidic residues" evidence="6">
    <location>
        <begin position="264"/>
        <end position="290"/>
    </location>
</feature>
<dbReference type="GO" id="GO:0003743">
    <property type="term" value="F:translation initiation factor activity"/>
    <property type="evidence" value="ECO:0007669"/>
    <property type="project" value="UniProtKB-KW"/>
</dbReference>
<keyword evidence="8" id="KW-1185">Reference proteome</keyword>
<protein>
    <submittedName>
        <fullName evidence="7">Uncharacterized protein</fullName>
    </submittedName>
</protein>
<reference evidence="7" key="1">
    <citation type="submission" date="2023-02" db="EMBL/GenBank/DDBJ databases">
        <authorList>
            <person name="Palmer J.M."/>
        </authorList>
    </citation>
    <scope>NUCLEOTIDE SEQUENCE</scope>
    <source>
        <strain evidence="7">FW57</strain>
    </source>
</reference>
<dbReference type="AlphaFoldDB" id="A0AAD4HYA2"/>
<dbReference type="PANTHER" id="PTHR11960:SF66">
    <property type="entry name" value="EUKARYOTIC TRANSLATION INITIATION FACTOR 4E TYPE 3"/>
    <property type="match status" value="1"/>
</dbReference>
<evidence type="ECO:0000313" key="8">
    <source>
        <dbReference type="Proteomes" id="UP001197093"/>
    </source>
</evidence>
<dbReference type="Proteomes" id="UP001197093">
    <property type="component" value="Unassembled WGS sequence"/>
</dbReference>
<evidence type="ECO:0000256" key="5">
    <source>
        <dbReference type="RuleBase" id="RU004374"/>
    </source>
</evidence>
<sequence>MPESLPTDATGTTHAATIAKPARLFTRGLSGLWQSSDPNCLIASSVSSAAEQRDNARRNFPKAMRPLPTQHYVNVCFDRTPSKEQQRQRAGLEYRAQLEQLGPQIEIVKDFWRYNYITPVDQIKMRERISLFSSGFRPLWEDRRKLLAGSRTFRLPKAIGQNVWTRLQLRAIGEKLQSVLEEVDQIWGVALPVRFHSHLISIWNRDASRPSSIDAMLQCLLKDVPAEFRPKPTNYFYRKHSAHAGFKIPPGLQAVGDSQSAREGSAKRAKEHGAQGRGPEALEVRPSRGQ</sequence>
<gene>
    <name evidence="7" type="ORF">NEMBOFW57_005201</name>
</gene>
<name>A0AAD4HYA2_9PEZI</name>
<evidence type="ECO:0000256" key="6">
    <source>
        <dbReference type="SAM" id="MobiDB-lite"/>
    </source>
</evidence>
<feature type="region of interest" description="Disordered" evidence="6">
    <location>
        <begin position="248"/>
        <end position="290"/>
    </location>
</feature>
<evidence type="ECO:0000256" key="1">
    <source>
        <dbReference type="ARBA" id="ARBA00022540"/>
    </source>
</evidence>
<dbReference type="InterPro" id="IPR001040">
    <property type="entry name" value="TIF_eIF_4E"/>
</dbReference>
<dbReference type="EMBL" id="JAHCVI010000002">
    <property type="protein sequence ID" value="KAG7288842.1"/>
    <property type="molecule type" value="Genomic_DNA"/>
</dbReference>
<dbReference type="InterPro" id="IPR023398">
    <property type="entry name" value="TIF_eIF4e-like"/>
</dbReference>
<dbReference type="PANTHER" id="PTHR11960">
    <property type="entry name" value="EUKARYOTIC TRANSLATION INITIATION FACTOR 4E RELATED"/>
    <property type="match status" value="1"/>
</dbReference>
<dbReference type="SUPFAM" id="SSF55418">
    <property type="entry name" value="eIF4e-like"/>
    <property type="match status" value="1"/>
</dbReference>
<comment type="caution">
    <text evidence="7">The sequence shown here is derived from an EMBL/GenBank/DDBJ whole genome shotgun (WGS) entry which is preliminary data.</text>
</comment>